<dbReference type="Pfam" id="PF00128">
    <property type="entry name" value="Alpha-amylase"/>
    <property type="match status" value="1"/>
</dbReference>
<keyword evidence="3" id="KW-0326">Glycosidase</keyword>
<sequence length="542" mass="62921">MNQVNQWWKERVFYQIYPRSFQDSNGDGIGDLRGIIRRLDYLKWLGIGAVWLCPIYDSPNADMGYDIRDYEKIMEEFGTMEDFDALLEGLHRRDIKLIMDLVVNHSSDEHKWFIESRKDKTNPYRDYYIWRDGKDGREPNNWASFFAPSAWSYDEQTDQWYLHLFSEKQPDLNWENENMRRDVFHMMNRWFDKGVDGFRMDVISIIAKHPALPDGPGDGYVFTPEYFAFQPKLHEYLREMRQACLDGRECMCVGETSFVNTRNANSVVGDARELDLLFQFDIMDMDGAGSKWDAIPFDLMKFKEIISAWQQAIDWNTLFWGNHDQPRIVSRFGSTESEELRVHSAKMLAVAMYLLRGTPFLYQGEEIGMTNMPFERVEQLRDIESLSLLKEAEKAGRTAWAWNGIRKKGRDNARTPMQWDGTANAGFTAGVPWIEVNPNYPGINVEGAMEDEGSILHLYRKLIALRNASEILKWGDFQLLLPEHPQLFAYQRTYEGKTISIWCNFGTEDVALSKEGLGEILLSEGASQNVLSPYGFIVATDL</sequence>
<dbReference type="InterPro" id="IPR006047">
    <property type="entry name" value="GH13_cat_dom"/>
</dbReference>
<evidence type="ECO:0000313" key="5">
    <source>
        <dbReference type="EMBL" id="MBC5732462.1"/>
    </source>
</evidence>
<dbReference type="Gene3D" id="3.90.400.10">
    <property type="entry name" value="Oligo-1,6-glucosidase, Domain 2"/>
    <property type="match status" value="1"/>
</dbReference>
<dbReference type="GO" id="GO:0009313">
    <property type="term" value="P:oligosaccharide catabolic process"/>
    <property type="evidence" value="ECO:0007669"/>
    <property type="project" value="TreeGrafter"/>
</dbReference>
<dbReference type="EMBL" id="JACOPP010000002">
    <property type="protein sequence ID" value="MBC5732462.1"/>
    <property type="molecule type" value="Genomic_DNA"/>
</dbReference>
<protein>
    <submittedName>
        <fullName evidence="5">Alpha-glucosidase</fullName>
    </submittedName>
</protein>
<reference evidence="5" key="1">
    <citation type="submission" date="2020-08" db="EMBL/GenBank/DDBJ databases">
        <title>Genome public.</title>
        <authorList>
            <person name="Liu C."/>
            <person name="Sun Q."/>
        </authorList>
    </citation>
    <scope>NUCLEOTIDE SEQUENCE</scope>
    <source>
        <strain evidence="5">NSJ-51</strain>
    </source>
</reference>
<dbReference type="Gene3D" id="2.60.40.1180">
    <property type="entry name" value="Golgi alpha-mannosidase II"/>
    <property type="match status" value="1"/>
</dbReference>
<dbReference type="InterPro" id="IPR017853">
    <property type="entry name" value="GH"/>
</dbReference>
<comment type="caution">
    <text evidence="5">The sequence shown here is derived from an EMBL/GenBank/DDBJ whole genome shotgun (WGS) entry which is preliminary data.</text>
</comment>
<evidence type="ECO:0000313" key="6">
    <source>
        <dbReference type="Proteomes" id="UP000661435"/>
    </source>
</evidence>
<dbReference type="NCBIfam" id="NF008183">
    <property type="entry name" value="PRK10933.1"/>
    <property type="match status" value="1"/>
</dbReference>
<dbReference type="AlphaFoldDB" id="A0A8J6JBU8"/>
<keyword evidence="2" id="KW-0378">Hydrolase</keyword>
<accession>A0A8J6JBU8</accession>
<evidence type="ECO:0000256" key="1">
    <source>
        <dbReference type="ARBA" id="ARBA00008061"/>
    </source>
</evidence>
<dbReference type="CDD" id="cd11333">
    <property type="entry name" value="AmyAc_SI_OligoGlu_DGase"/>
    <property type="match status" value="1"/>
</dbReference>
<dbReference type="GO" id="GO:0004556">
    <property type="term" value="F:alpha-amylase activity"/>
    <property type="evidence" value="ECO:0007669"/>
    <property type="project" value="TreeGrafter"/>
</dbReference>
<gene>
    <name evidence="5" type="ORF">H8S57_01805</name>
</gene>
<dbReference type="FunFam" id="3.20.20.80:FF:000064">
    <property type="entry name" value="Oligo-1,6-glucosidase"/>
    <property type="match status" value="2"/>
</dbReference>
<dbReference type="SUPFAM" id="SSF51011">
    <property type="entry name" value="Glycosyl hydrolase domain"/>
    <property type="match status" value="1"/>
</dbReference>
<dbReference type="InterPro" id="IPR013780">
    <property type="entry name" value="Glyco_hydro_b"/>
</dbReference>
<evidence type="ECO:0000256" key="2">
    <source>
        <dbReference type="ARBA" id="ARBA00022801"/>
    </source>
</evidence>
<dbReference type="FunFam" id="3.90.400.10:FF:000002">
    <property type="entry name" value="Sucrose isomerase"/>
    <property type="match status" value="1"/>
</dbReference>
<dbReference type="Proteomes" id="UP000661435">
    <property type="component" value="Unassembled WGS sequence"/>
</dbReference>
<dbReference type="SMART" id="SM00642">
    <property type="entry name" value="Aamy"/>
    <property type="match status" value="1"/>
</dbReference>
<dbReference type="InterPro" id="IPR045857">
    <property type="entry name" value="O16G_dom_2"/>
</dbReference>
<dbReference type="SUPFAM" id="SSF51445">
    <property type="entry name" value="(Trans)glycosidases"/>
    <property type="match status" value="1"/>
</dbReference>
<name>A0A8J6JBU8_9FIRM</name>
<dbReference type="Gene3D" id="3.20.20.80">
    <property type="entry name" value="Glycosidases"/>
    <property type="match status" value="1"/>
</dbReference>
<keyword evidence="6" id="KW-1185">Reference proteome</keyword>
<organism evidence="5 6">
    <name type="scientific">Lawsonibacter hominis</name>
    <dbReference type="NCBI Taxonomy" id="2763053"/>
    <lineage>
        <taxon>Bacteria</taxon>
        <taxon>Bacillati</taxon>
        <taxon>Bacillota</taxon>
        <taxon>Clostridia</taxon>
        <taxon>Eubacteriales</taxon>
        <taxon>Oscillospiraceae</taxon>
        <taxon>Lawsonibacter</taxon>
    </lineage>
</organism>
<proteinExistence type="inferred from homology"/>
<dbReference type="PANTHER" id="PTHR10357:SF184">
    <property type="entry name" value="OLIGO-1,6-GLUCOSIDASE 1"/>
    <property type="match status" value="1"/>
</dbReference>
<evidence type="ECO:0000256" key="3">
    <source>
        <dbReference type="ARBA" id="ARBA00023295"/>
    </source>
</evidence>
<evidence type="ECO:0000259" key="4">
    <source>
        <dbReference type="SMART" id="SM00642"/>
    </source>
</evidence>
<feature type="domain" description="Glycosyl hydrolase family 13 catalytic" evidence="4">
    <location>
        <begin position="15"/>
        <end position="414"/>
    </location>
</feature>
<comment type="similarity">
    <text evidence="1">Belongs to the glycosyl hydrolase 13 family.</text>
</comment>
<dbReference type="PANTHER" id="PTHR10357">
    <property type="entry name" value="ALPHA-AMYLASE FAMILY MEMBER"/>
    <property type="match status" value="1"/>
</dbReference>